<dbReference type="InterPro" id="IPR020067">
    <property type="entry name" value="Frizzled_dom"/>
</dbReference>
<protein>
    <recommendedName>
        <fullName evidence="5">FZ domain-containing protein</fullName>
    </recommendedName>
</protein>
<evidence type="ECO:0000256" key="1">
    <source>
        <dbReference type="ARBA" id="ARBA00023157"/>
    </source>
</evidence>
<proteinExistence type="predicted"/>
<accession>A0A815ZL22</accession>
<feature type="compositionally biased region" description="Low complexity" evidence="3">
    <location>
        <begin position="341"/>
        <end position="360"/>
    </location>
</feature>
<name>A0A815ZL22_ADIRI</name>
<dbReference type="SUPFAM" id="SSF63501">
    <property type="entry name" value="Frizzled cysteine-rich domain"/>
    <property type="match status" value="1"/>
</dbReference>
<feature type="signal peptide" evidence="4">
    <location>
        <begin position="1"/>
        <end position="21"/>
    </location>
</feature>
<feature type="chain" id="PRO_5032902873" description="FZ domain-containing protein" evidence="4">
    <location>
        <begin position="22"/>
        <end position="458"/>
    </location>
</feature>
<dbReference type="PROSITE" id="PS50038">
    <property type="entry name" value="FZ"/>
    <property type="match status" value="1"/>
</dbReference>
<dbReference type="InterPro" id="IPR036790">
    <property type="entry name" value="Frizzled_dom_sf"/>
</dbReference>
<keyword evidence="4" id="KW-0732">Signal</keyword>
<feature type="compositionally biased region" description="Low complexity" evidence="3">
    <location>
        <begin position="62"/>
        <end position="77"/>
    </location>
</feature>
<evidence type="ECO:0000256" key="2">
    <source>
        <dbReference type="PROSITE-ProRule" id="PRU00090"/>
    </source>
</evidence>
<feature type="region of interest" description="Disordered" evidence="3">
    <location>
        <begin position="43"/>
        <end position="81"/>
    </location>
</feature>
<dbReference type="Pfam" id="PF01392">
    <property type="entry name" value="Fz"/>
    <property type="match status" value="1"/>
</dbReference>
<evidence type="ECO:0000256" key="3">
    <source>
        <dbReference type="SAM" id="MobiDB-lite"/>
    </source>
</evidence>
<feature type="domain" description="FZ" evidence="5">
    <location>
        <begin position="127"/>
        <end position="245"/>
    </location>
</feature>
<dbReference type="AlphaFoldDB" id="A0A815ZL22"/>
<evidence type="ECO:0000313" key="6">
    <source>
        <dbReference type="EMBL" id="CAF1586088.1"/>
    </source>
</evidence>
<organism evidence="6 7">
    <name type="scientific">Adineta ricciae</name>
    <name type="common">Rotifer</name>
    <dbReference type="NCBI Taxonomy" id="249248"/>
    <lineage>
        <taxon>Eukaryota</taxon>
        <taxon>Metazoa</taxon>
        <taxon>Spiralia</taxon>
        <taxon>Gnathifera</taxon>
        <taxon>Rotifera</taxon>
        <taxon>Eurotatoria</taxon>
        <taxon>Bdelloidea</taxon>
        <taxon>Adinetida</taxon>
        <taxon>Adinetidae</taxon>
        <taxon>Adineta</taxon>
    </lineage>
</organism>
<evidence type="ECO:0000256" key="4">
    <source>
        <dbReference type="SAM" id="SignalP"/>
    </source>
</evidence>
<reference evidence="6" key="1">
    <citation type="submission" date="2021-02" db="EMBL/GenBank/DDBJ databases">
        <authorList>
            <person name="Nowell W R."/>
        </authorList>
    </citation>
    <scope>NUCLEOTIDE SEQUENCE</scope>
</reference>
<dbReference type="EMBL" id="CAJNOR010006112">
    <property type="protein sequence ID" value="CAF1586088.1"/>
    <property type="molecule type" value="Genomic_DNA"/>
</dbReference>
<gene>
    <name evidence="6" type="ORF">XAT740_LOCUS46036</name>
</gene>
<dbReference type="Gene3D" id="1.10.2000.10">
    <property type="entry name" value="Frizzled cysteine-rich domain"/>
    <property type="match status" value="1"/>
</dbReference>
<comment type="caution">
    <text evidence="2">Lacks conserved residue(s) required for the propagation of feature annotation.</text>
</comment>
<feature type="region of interest" description="Disordered" evidence="3">
    <location>
        <begin position="330"/>
        <end position="360"/>
    </location>
</feature>
<evidence type="ECO:0000313" key="7">
    <source>
        <dbReference type="Proteomes" id="UP000663828"/>
    </source>
</evidence>
<keyword evidence="1" id="KW-1015">Disulfide bond</keyword>
<feature type="compositionally biased region" description="Basic and acidic residues" evidence="3">
    <location>
        <begin position="43"/>
        <end position="58"/>
    </location>
</feature>
<dbReference type="Proteomes" id="UP000663828">
    <property type="component" value="Unassembled WGS sequence"/>
</dbReference>
<comment type="caution">
    <text evidence="6">The sequence shown here is derived from an EMBL/GenBank/DDBJ whole genome shotgun (WGS) entry which is preliminary data.</text>
</comment>
<keyword evidence="7" id="KW-1185">Reference proteome</keyword>
<evidence type="ECO:0000259" key="5">
    <source>
        <dbReference type="PROSITE" id="PS50038"/>
    </source>
</evidence>
<sequence length="458" mass="50030">MQFRTVFLLVVFLTIVVETLSNGVSSRKSNSYSASVLDRRDRKNNDYSKYDGHDHVEDDYVPSSTNRRNRYPSYSSSAVSNDYTSRTRWPAQYENPYDADDWSDHSYGFSKFLSTFPGTFLSEMPFQSGPTCHSLVDPQYALFSDICGAVPQARYSLPNSFGHVEKWQIAQALTTILDPMITPPGCTRSLRLLLCPLLFPPCSTPFDAPPVLPCQPFCRAIKNQCAAPALELLPCELLPPVSDLCPINPSPYSSLLSSFAQPLPFNGGLPPTALSSILTQSALSQLDMPLSPFSSFLASANPTLTPPSVAVPSPFPSLAPSVNVPFAPTSAAPSPPPFQSSPPSAYSALSTPPSTPPSQFQSLIQSLNFPPATSPEFSSPTFPSLLPPSALPSSPFASLFSGTPMSPFSPSFNSFSNMDPFSDTLTPILVDFPPRRMMHDYRQRQKYFPMTRSATEKV</sequence>